<evidence type="ECO:0000259" key="5">
    <source>
        <dbReference type="PROSITE" id="PS51755"/>
    </source>
</evidence>
<dbReference type="Pfam" id="PF00486">
    <property type="entry name" value="Trans_reg_C"/>
    <property type="match status" value="1"/>
</dbReference>
<dbReference type="SUPFAM" id="SSF82171">
    <property type="entry name" value="DPP6 N-terminal domain-like"/>
    <property type="match status" value="3"/>
</dbReference>
<keyword evidence="7" id="KW-1185">Reference proteome</keyword>
<keyword evidence="2 3" id="KW-0238">DNA-binding</keyword>
<dbReference type="Gene3D" id="2.120.10.30">
    <property type="entry name" value="TolB, C-terminal domain"/>
    <property type="match status" value="2"/>
</dbReference>
<dbReference type="Gene3D" id="2.120.10.60">
    <property type="entry name" value="Tricorn protease N-terminal domain"/>
    <property type="match status" value="1"/>
</dbReference>
<comment type="caution">
    <text evidence="6">The sequence shown here is derived from an EMBL/GenBank/DDBJ whole genome shotgun (WGS) entry which is preliminary data.</text>
</comment>
<evidence type="ECO:0000256" key="3">
    <source>
        <dbReference type="PROSITE-ProRule" id="PRU01091"/>
    </source>
</evidence>
<dbReference type="InterPro" id="IPR016032">
    <property type="entry name" value="Sig_transdc_resp-reg_C-effctor"/>
</dbReference>
<dbReference type="EMBL" id="SHKW01000001">
    <property type="protein sequence ID" value="RZU43456.1"/>
    <property type="molecule type" value="Genomic_DNA"/>
</dbReference>
<dbReference type="PANTHER" id="PTHR36842">
    <property type="entry name" value="PROTEIN TOLB HOMOLOG"/>
    <property type="match status" value="1"/>
</dbReference>
<keyword evidence="4" id="KW-1133">Transmembrane helix</keyword>
<gene>
    <name evidence="6" type="ORF">BDD14_5120</name>
</gene>
<dbReference type="InterPro" id="IPR011042">
    <property type="entry name" value="6-blade_b-propeller_TolB-like"/>
</dbReference>
<name>A0A4V2G547_9BACT</name>
<dbReference type="CDD" id="cd00383">
    <property type="entry name" value="trans_reg_C"/>
    <property type="match status" value="1"/>
</dbReference>
<dbReference type="Pfam" id="PF26549">
    <property type="entry name" value="Tricorn_N"/>
    <property type="match status" value="1"/>
</dbReference>
<feature type="transmembrane region" description="Helical" evidence="4">
    <location>
        <begin position="165"/>
        <end position="182"/>
    </location>
</feature>
<evidence type="ECO:0000313" key="6">
    <source>
        <dbReference type="EMBL" id="RZU43456.1"/>
    </source>
</evidence>
<dbReference type="InterPro" id="IPR001867">
    <property type="entry name" value="OmpR/PhoB-type_DNA-bd"/>
</dbReference>
<dbReference type="InterPro" id="IPR011659">
    <property type="entry name" value="WD40"/>
</dbReference>
<dbReference type="GO" id="GO:0000160">
    <property type="term" value="P:phosphorelay signal transduction system"/>
    <property type="evidence" value="ECO:0007669"/>
    <property type="project" value="InterPro"/>
</dbReference>
<dbReference type="GO" id="GO:0003677">
    <property type="term" value="F:DNA binding"/>
    <property type="evidence" value="ECO:0007669"/>
    <property type="project" value="UniProtKB-UniRule"/>
</dbReference>
<dbReference type="Pfam" id="PF07676">
    <property type="entry name" value="PD40"/>
    <property type="match status" value="2"/>
</dbReference>
<dbReference type="OrthoDB" id="113438at2"/>
<accession>A0A4V2G547</accession>
<feature type="domain" description="OmpR/PhoB-type" evidence="5">
    <location>
        <begin position="8"/>
        <end position="108"/>
    </location>
</feature>
<reference evidence="6 7" key="1">
    <citation type="submission" date="2019-02" db="EMBL/GenBank/DDBJ databases">
        <title>Genomic Encyclopedia of Archaeal and Bacterial Type Strains, Phase II (KMG-II): from individual species to whole genera.</title>
        <authorList>
            <person name="Goeker M."/>
        </authorList>
    </citation>
    <scope>NUCLEOTIDE SEQUENCE [LARGE SCALE GENOMIC DNA]</scope>
    <source>
        <strain evidence="6 7">DSM 18101</strain>
    </source>
</reference>
<proteinExistence type="inferred from homology"/>
<protein>
    <submittedName>
        <fullName evidence="6">WD40 repeat protein</fullName>
    </submittedName>
</protein>
<dbReference type="SUPFAM" id="SSF46894">
    <property type="entry name" value="C-terminal effector domain of the bipartite response regulators"/>
    <property type="match status" value="1"/>
</dbReference>
<comment type="similarity">
    <text evidence="1">Belongs to the TolB family.</text>
</comment>
<keyword evidence="4" id="KW-0812">Transmembrane</keyword>
<evidence type="ECO:0000256" key="2">
    <source>
        <dbReference type="ARBA" id="ARBA00023125"/>
    </source>
</evidence>
<evidence type="ECO:0000256" key="4">
    <source>
        <dbReference type="SAM" id="Phobius"/>
    </source>
</evidence>
<keyword evidence="4" id="KW-0472">Membrane</keyword>
<dbReference type="AlphaFoldDB" id="A0A4V2G547"/>
<dbReference type="RefSeq" id="WP_130422038.1">
    <property type="nucleotide sequence ID" value="NZ_SHKW01000001.1"/>
</dbReference>
<dbReference type="Gene3D" id="1.10.10.10">
    <property type="entry name" value="Winged helix-like DNA-binding domain superfamily/Winged helix DNA-binding domain"/>
    <property type="match status" value="1"/>
</dbReference>
<evidence type="ECO:0000313" key="7">
    <source>
        <dbReference type="Proteomes" id="UP000292958"/>
    </source>
</evidence>
<dbReference type="SMART" id="SM00862">
    <property type="entry name" value="Trans_reg_C"/>
    <property type="match status" value="1"/>
</dbReference>
<dbReference type="Proteomes" id="UP000292958">
    <property type="component" value="Unassembled WGS sequence"/>
</dbReference>
<evidence type="ECO:0000256" key="1">
    <source>
        <dbReference type="ARBA" id="ARBA00009820"/>
    </source>
</evidence>
<dbReference type="InterPro" id="IPR036388">
    <property type="entry name" value="WH-like_DNA-bd_sf"/>
</dbReference>
<sequence>MGMPVDTPRTWRFGVFELDASSGELRRNGTVVKLREQPARILLLLLEHAGQMVTREQLRQHLWPSDTFVDFDHSLNSAVMKLREALGDSADKPLYIETIPKKGYRFVAPVSQPGDTQNGGASSQATAGSEMVGLNTRKQSNGSVEVRTITPDEKQDRRRLLSRKLALIIVCVVSAIGIAALIRSSSLRSALVQFGSQPKPSSGEPNVMSPNLRSSILTSAPGDARSPSFSPDGRQIAFVWNGVERRHYDIYVQLVGGDTPLQLTHHKRGDGVPGPPQWSPDGREIAFARCNSDRDGVYTVPALGGPERRLTNSPCREWVAGRPIWTPDSKAMVMLDQCTPAGPRAVVLFSFATGEKRCLATGSHGDFGAEDALSPDGRTVAFSHHTDATYGELYAVPLSGEGPRRLVSGGIHFWNLMWTPDGKYIVFYSNRGNMMRAWRVPVAGGPVEPEMVYPGVGSISQDGRRLAYTESQTGEAPAIWRADLSKAGGPVLRTRKLIYSQFMEDCAQPSPDGTRLALQSGRSGTNQIWLNSTDGDHPVQLTNIGGHSGTPRWSPDGRWIAFDARVGDYAHIYVVDAEGRNLHAITHGDSDNVVPSWSRDGRFIYFASPRTGSRQIWKHSVEDGAERQLTEHGGFAPFESYDGRTIYYSKFDEAGIWSMSASGGSESPVVTGKPQVSYFGHWAVTESGLYLLDADAEPRPTIEFYSFATGRITPVLSLEKSPSDWQPSLSASRDGRTLFYTQYDPQSVIKMVENFRQE</sequence>
<dbReference type="GO" id="GO:0006355">
    <property type="term" value="P:regulation of DNA-templated transcription"/>
    <property type="evidence" value="ECO:0007669"/>
    <property type="project" value="InterPro"/>
</dbReference>
<organism evidence="6 7">
    <name type="scientific">Edaphobacter modestus</name>
    <dbReference type="NCBI Taxonomy" id="388466"/>
    <lineage>
        <taxon>Bacteria</taxon>
        <taxon>Pseudomonadati</taxon>
        <taxon>Acidobacteriota</taxon>
        <taxon>Terriglobia</taxon>
        <taxon>Terriglobales</taxon>
        <taxon>Acidobacteriaceae</taxon>
        <taxon>Edaphobacter</taxon>
    </lineage>
</organism>
<feature type="DNA-binding region" description="OmpR/PhoB-type" evidence="3">
    <location>
        <begin position="8"/>
        <end position="108"/>
    </location>
</feature>
<dbReference type="PANTHER" id="PTHR36842:SF1">
    <property type="entry name" value="PROTEIN TOLB"/>
    <property type="match status" value="1"/>
</dbReference>
<dbReference type="PROSITE" id="PS51755">
    <property type="entry name" value="OMPR_PHOB"/>
    <property type="match status" value="1"/>
</dbReference>